<proteinExistence type="inferred from homology"/>
<evidence type="ECO:0000256" key="6">
    <source>
        <dbReference type="ARBA" id="ARBA00034312"/>
    </source>
</evidence>
<keyword evidence="4" id="KW-0408">Iron</keyword>
<keyword evidence="2" id="KW-0349">Heme</keyword>
<evidence type="ECO:0000256" key="1">
    <source>
        <dbReference type="ARBA" id="ARBA00001970"/>
    </source>
</evidence>
<dbReference type="Proteomes" id="UP001237292">
    <property type="component" value="Chromosome"/>
</dbReference>
<gene>
    <name evidence="7" type="ORF">QL104_27475</name>
</gene>
<reference evidence="7 8" key="1">
    <citation type="journal article" date="2023" name="Access Microbiol">
        <title>The genome of a steinernematid-associated Pseudomonas piscis bacterium encodes the biosynthesis of insect toxins.</title>
        <authorList>
            <person name="Awori R.M."/>
            <person name="Hendre P."/>
            <person name="Amugune N.O."/>
        </authorList>
    </citation>
    <scope>NUCLEOTIDE SEQUENCE [LARGE SCALE GENOMIC DNA]</scope>
    <source>
        <strain evidence="7 8">75</strain>
    </source>
</reference>
<evidence type="ECO:0000256" key="4">
    <source>
        <dbReference type="ARBA" id="ARBA00023004"/>
    </source>
</evidence>
<keyword evidence="8" id="KW-1185">Reference proteome</keyword>
<dbReference type="Pfam" id="PF13816">
    <property type="entry name" value="Dehydratase_hem"/>
    <property type="match status" value="1"/>
</dbReference>
<dbReference type="RefSeq" id="WP_256592377.1">
    <property type="nucleotide sequence ID" value="NZ_CP133164.1"/>
</dbReference>
<evidence type="ECO:0000313" key="8">
    <source>
        <dbReference type="Proteomes" id="UP001237292"/>
    </source>
</evidence>
<name>A0ABY9NFN5_9PSED</name>
<accession>A0ABY9NFN5</accession>
<evidence type="ECO:0000256" key="2">
    <source>
        <dbReference type="ARBA" id="ARBA00022617"/>
    </source>
</evidence>
<dbReference type="InterPro" id="IPR025702">
    <property type="entry name" value="OXD"/>
</dbReference>
<evidence type="ECO:0000256" key="3">
    <source>
        <dbReference type="ARBA" id="ARBA00022723"/>
    </source>
</evidence>
<keyword evidence="3" id="KW-0479">Metal-binding</keyword>
<dbReference type="EMBL" id="CP133164">
    <property type="protein sequence ID" value="WMN17047.1"/>
    <property type="molecule type" value="Genomic_DNA"/>
</dbReference>
<comment type="cofactor">
    <cofactor evidence="1">
        <name>heme b</name>
        <dbReference type="ChEBI" id="CHEBI:60344"/>
    </cofactor>
</comment>
<organism evidence="7 8">
    <name type="scientific">Pseudomonas piscis</name>
    <dbReference type="NCBI Taxonomy" id="2614538"/>
    <lineage>
        <taxon>Bacteria</taxon>
        <taxon>Pseudomonadati</taxon>
        <taxon>Pseudomonadota</taxon>
        <taxon>Gammaproteobacteria</taxon>
        <taxon>Pseudomonadales</taxon>
        <taxon>Pseudomonadaceae</taxon>
        <taxon>Pseudomonas</taxon>
    </lineage>
</organism>
<sequence>MSIESAIPKHLVCPRLEAASTPRNYQAPFPAWTARFTPLVERVVMACFGVQAPGPLELESLAPYIERFALVDGPLYWDPAQCQDATGAHNLVAIAYWADVAAFERWRSNSGFDQWWQSPERETEAIGRFVEIVTPGQEWFETLFSSLNGVEGIAHLASGMSGVVREHGYWGSARDRLPRAQVDKLVGARGDAPQKTGTGARVRVPGRQNLCLIRSGQDWSATSQQERELYLSDIQPVLRAGMDFLRDEGRSIGCSSCRLMQVLDACTGAPLEKSFGLAHFDDLAQLETWARSHPTHLAIFGRFTRYTQALDFQIALRLYHEVAVIPANAQWFEYINCHGRTGLLRG</sequence>
<evidence type="ECO:0000256" key="5">
    <source>
        <dbReference type="ARBA" id="ARBA00023239"/>
    </source>
</evidence>
<protein>
    <submittedName>
        <fullName evidence="7">Phenylacetaldoxime dehydratase family protein</fullName>
    </submittedName>
</protein>
<evidence type="ECO:0000313" key="7">
    <source>
        <dbReference type="EMBL" id="WMN17047.1"/>
    </source>
</evidence>
<comment type="similarity">
    <text evidence="6">Belongs to the heme-containing dehydratase family.</text>
</comment>
<keyword evidence="5" id="KW-0456">Lyase</keyword>